<evidence type="ECO:0000256" key="1">
    <source>
        <dbReference type="SAM" id="MobiDB-lite"/>
    </source>
</evidence>
<name>A0A1E1J0R9_LEIGU</name>
<feature type="region of interest" description="Disordered" evidence="1">
    <location>
        <begin position="44"/>
        <end position="70"/>
    </location>
</feature>
<feature type="compositionally biased region" description="Polar residues" evidence="1">
    <location>
        <begin position="381"/>
        <end position="392"/>
    </location>
</feature>
<evidence type="ECO:0000313" key="2">
    <source>
        <dbReference type="EMBL" id="CCM17177.1"/>
    </source>
</evidence>
<gene>
    <name evidence="2" type="primary">LgM4147LRVhigh.29.01580.00270</name>
    <name evidence="2" type="ORF">BN36_2946750</name>
</gene>
<dbReference type="AlphaFoldDB" id="A0A1E1J0R9"/>
<dbReference type="EMBL" id="CALQ01001223">
    <property type="protein sequence ID" value="CCM17177.1"/>
    <property type="molecule type" value="Genomic_DNA"/>
</dbReference>
<reference evidence="2" key="1">
    <citation type="submission" date="2012-08" db="EMBL/GenBank/DDBJ databases">
        <title>Comparative genomics of metastatic and non-metastatic Leishmania guyanensis provides insights into polygenic factors involved in Leishmania RNA virus infection.</title>
        <authorList>
            <person name="Smith D."/>
            <person name="Hertz-Fowler C."/>
            <person name="Martin R."/>
            <person name="Dickens N."/>
            <person name="Fasel N."/>
            <person name="Falquet L."/>
            <person name="Beverley S."/>
            <person name="Zangger H."/>
            <person name="Calderon-Copete S."/>
            <person name="Mottram J."/>
            <person name="Xenarios I."/>
        </authorList>
    </citation>
    <scope>NUCLEOTIDE SEQUENCE</scope>
    <source>
        <strain evidence="2">MHOM/BR/75/M4147/SSU:IR2SAT-LUC</strain>
    </source>
</reference>
<accession>A0A1E1J0R9</accession>
<proteinExistence type="predicted"/>
<organism evidence="2">
    <name type="scientific">Leishmania guyanensis</name>
    <dbReference type="NCBI Taxonomy" id="5670"/>
    <lineage>
        <taxon>Eukaryota</taxon>
        <taxon>Discoba</taxon>
        <taxon>Euglenozoa</taxon>
        <taxon>Kinetoplastea</taxon>
        <taxon>Metakinetoplastina</taxon>
        <taxon>Trypanosomatida</taxon>
        <taxon>Trypanosomatidae</taxon>
        <taxon>Leishmaniinae</taxon>
        <taxon>Leishmania</taxon>
        <taxon>Leishmania guyanensis species complex</taxon>
    </lineage>
</organism>
<sequence length="443" mass="47730">MVESAPSGTTPPGQQLFFSVLGGAITRAALQQVQRDIDILCRVSSSAHTSPSPGPRSEPVATSSRQPDALDGYPLQRVLEALRTAEFGNLSEGGKDVARAQLSVTSLSVRDVLIHTLGVFSGSSLYREWVQAPRRRIRRVVRQLATTVRERYLSLLAERHSFSREESVDVHVQLYPSHAVQRTAVPAALREAHGFCAAVTVRRLSTLEEEATAAQRLHQRYMQVAAQGQTLSNALSFWADVSYGDMPPTALIDYPPLGFEAVPASRYATAADGGRQLGRRTQPASDEDGSTQPVLLLGAKAESTTPAFDHEGLEEAGLEWCQPQLLLWPGERLKDRRFAAAATTDPLAPVPHLRYEDIGLLAVVYVHSSGIAYVGYPQASGPASNPEPTDSPLQRPENALPADTLSVAPPPSLPPSQQLPSVPICLLPMSSSTGFVRSLLGLS</sequence>
<feature type="region of interest" description="Disordered" evidence="1">
    <location>
        <begin position="271"/>
        <end position="290"/>
    </location>
</feature>
<feature type="region of interest" description="Disordered" evidence="1">
    <location>
        <begin position="380"/>
        <end position="416"/>
    </location>
</feature>
<protein>
    <submittedName>
        <fullName evidence="2">Uncharacterized protein</fullName>
    </submittedName>
</protein>